<proteinExistence type="predicted"/>
<dbReference type="GO" id="GO:0005737">
    <property type="term" value="C:cytoplasm"/>
    <property type="evidence" value="ECO:0007669"/>
    <property type="project" value="TreeGrafter"/>
</dbReference>
<comment type="caution">
    <text evidence="3">The sequence shown here is derived from an EMBL/GenBank/DDBJ whole genome shotgun (WGS) entry which is preliminary data.</text>
</comment>
<keyword evidence="2" id="KW-0106">Calcium</keyword>
<dbReference type="GO" id="GO:0097228">
    <property type="term" value="C:sperm principal piece"/>
    <property type="evidence" value="ECO:0007669"/>
    <property type="project" value="TreeGrafter"/>
</dbReference>
<dbReference type="Gene3D" id="1.10.238.10">
    <property type="entry name" value="EF-hand"/>
    <property type="match status" value="1"/>
</dbReference>
<feature type="non-terminal residue" evidence="3">
    <location>
        <position position="163"/>
    </location>
</feature>
<accession>A0A7L0AW33</accession>
<feature type="non-terminal residue" evidence="3">
    <location>
        <position position="1"/>
    </location>
</feature>
<organism evidence="3 4">
    <name type="scientific">Ciconia maguari</name>
    <dbReference type="NCBI Taxonomy" id="52777"/>
    <lineage>
        <taxon>Eukaryota</taxon>
        <taxon>Metazoa</taxon>
        <taxon>Chordata</taxon>
        <taxon>Craniata</taxon>
        <taxon>Vertebrata</taxon>
        <taxon>Euteleostomi</taxon>
        <taxon>Archelosauria</taxon>
        <taxon>Archosauria</taxon>
        <taxon>Dinosauria</taxon>
        <taxon>Saurischia</taxon>
        <taxon>Theropoda</taxon>
        <taxon>Coelurosauria</taxon>
        <taxon>Aves</taxon>
        <taxon>Neognathae</taxon>
        <taxon>Neoaves</taxon>
        <taxon>Aequornithes</taxon>
        <taxon>Ciconiiformes</taxon>
        <taxon>Ciconiidae</taxon>
        <taxon>Ciconia</taxon>
    </lineage>
</organism>
<gene>
    <name evidence="3" type="primary">Efcab9</name>
    <name evidence="3" type="ORF">CICMAG_R14404</name>
</gene>
<dbReference type="GO" id="GO:0061891">
    <property type="term" value="F:calcium ion sensor activity"/>
    <property type="evidence" value="ECO:0007669"/>
    <property type="project" value="TreeGrafter"/>
</dbReference>
<dbReference type="EMBL" id="VXAE01009501">
    <property type="protein sequence ID" value="NXJ37720.1"/>
    <property type="molecule type" value="Genomic_DNA"/>
</dbReference>
<dbReference type="PROSITE" id="PS00018">
    <property type="entry name" value="EF_HAND_1"/>
    <property type="match status" value="1"/>
</dbReference>
<keyword evidence="4" id="KW-1185">Reference proteome</keyword>
<dbReference type="SUPFAM" id="SSF47473">
    <property type="entry name" value="EF-hand"/>
    <property type="match status" value="1"/>
</dbReference>
<keyword evidence="1" id="KW-0479">Metal-binding</keyword>
<dbReference type="InterPro" id="IPR042798">
    <property type="entry name" value="EFCAB9"/>
</dbReference>
<name>A0A7L0AW33_9AVES</name>
<dbReference type="InterPro" id="IPR018247">
    <property type="entry name" value="EF_Hand_1_Ca_BS"/>
</dbReference>
<evidence type="ECO:0000313" key="4">
    <source>
        <dbReference type="Proteomes" id="UP000537039"/>
    </source>
</evidence>
<evidence type="ECO:0000256" key="2">
    <source>
        <dbReference type="ARBA" id="ARBA00022837"/>
    </source>
</evidence>
<dbReference type="Proteomes" id="UP000537039">
    <property type="component" value="Unassembled WGS sequence"/>
</dbReference>
<dbReference type="AlphaFoldDB" id="A0A7L0AW33"/>
<dbReference type="PANTHER" id="PTHR47065:SF1">
    <property type="entry name" value="EF-HAND CALCIUM-BINDING DOMAIN-CONTAINING PROTEIN 9"/>
    <property type="match status" value="1"/>
</dbReference>
<dbReference type="GO" id="GO:0030317">
    <property type="term" value="P:flagellated sperm motility"/>
    <property type="evidence" value="ECO:0007669"/>
    <property type="project" value="TreeGrafter"/>
</dbReference>
<dbReference type="InterPro" id="IPR011992">
    <property type="entry name" value="EF-hand-dom_pair"/>
</dbReference>
<dbReference type="GO" id="GO:0005509">
    <property type="term" value="F:calcium ion binding"/>
    <property type="evidence" value="ECO:0007669"/>
    <property type="project" value="InterPro"/>
</dbReference>
<evidence type="ECO:0000313" key="3">
    <source>
        <dbReference type="EMBL" id="NXJ37720.1"/>
    </source>
</evidence>
<protein>
    <submittedName>
        <fullName evidence="3">EFCB9 protein</fullName>
    </submittedName>
</protein>
<reference evidence="3 4" key="1">
    <citation type="submission" date="2019-09" db="EMBL/GenBank/DDBJ databases">
        <title>Bird 10,000 Genomes (B10K) Project - Family phase.</title>
        <authorList>
            <person name="Zhang G."/>
        </authorList>
    </citation>
    <scope>NUCLEOTIDE SEQUENCE [LARGE SCALE GENOMIC DNA]</scope>
    <source>
        <strain evidence="3">B10K-DU-001-47</strain>
        <tissue evidence="3">Muscle</tissue>
    </source>
</reference>
<sequence>MKLKSGCFLQCLCLDEVYCLLSVRNTAVLAKDFQLLDVYRKNYLNNLQFYCFLCYMTNLNKDQIIESQNHRTQHIMLLFDLPDQNARGKICFNEFYMVACLLLSHKNHLEKQFIHQHAGPAFQLLDVDGDNVIDFNEIEATSFLFNIQKEELKMIFKDFDISG</sequence>
<dbReference type="PANTHER" id="PTHR47065">
    <property type="entry name" value="EF-HAND CALCIUM-BINDING DOMAIN-CONTAINING PROTEIN 9"/>
    <property type="match status" value="1"/>
</dbReference>
<evidence type="ECO:0000256" key="1">
    <source>
        <dbReference type="ARBA" id="ARBA00022723"/>
    </source>
</evidence>